<comment type="caution">
    <text evidence="11">Lacks conserved residue(s) required for the propagation of feature annotation.</text>
</comment>
<dbReference type="CDD" id="cd01712">
    <property type="entry name" value="PPase_ThiI"/>
    <property type="match status" value="1"/>
</dbReference>
<comment type="similarity">
    <text evidence="11">Belongs to the ThiI family.</text>
</comment>
<dbReference type="Gene3D" id="3.40.50.620">
    <property type="entry name" value="HUPs"/>
    <property type="match status" value="1"/>
</dbReference>
<feature type="binding site" evidence="11">
    <location>
        <position position="267"/>
    </location>
    <ligand>
        <name>ATP</name>
        <dbReference type="ChEBI" id="CHEBI:30616"/>
    </ligand>
</feature>
<evidence type="ECO:0000256" key="2">
    <source>
        <dbReference type="ARBA" id="ARBA00022490"/>
    </source>
</evidence>
<dbReference type="GO" id="GO:0140741">
    <property type="term" value="F:tRNA-uracil-4 sulfurtransferase activity"/>
    <property type="evidence" value="ECO:0007669"/>
    <property type="project" value="UniProtKB-EC"/>
</dbReference>
<dbReference type="InterPro" id="IPR004114">
    <property type="entry name" value="THUMP_dom"/>
</dbReference>
<dbReference type="GO" id="GO:0005829">
    <property type="term" value="C:cytosol"/>
    <property type="evidence" value="ECO:0007669"/>
    <property type="project" value="TreeGrafter"/>
</dbReference>
<comment type="catalytic activity">
    <reaction evidence="11">
        <text>[ThiS sulfur-carrier protein]-C-terminal Gly-Gly-AMP + S-sulfanyl-L-cysteinyl-[cysteine desulfurase] + AH2 = [ThiS sulfur-carrier protein]-C-terminal-Gly-aminoethanethioate + L-cysteinyl-[cysteine desulfurase] + A + AMP + 2 H(+)</text>
        <dbReference type="Rhea" id="RHEA:43340"/>
        <dbReference type="Rhea" id="RHEA-COMP:12157"/>
        <dbReference type="Rhea" id="RHEA-COMP:12158"/>
        <dbReference type="Rhea" id="RHEA-COMP:12910"/>
        <dbReference type="Rhea" id="RHEA-COMP:19908"/>
        <dbReference type="ChEBI" id="CHEBI:13193"/>
        <dbReference type="ChEBI" id="CHEBI:15378"/>
        <dbReference type="ChEBI" id="CHEBI:17499"/>
        <dbReference type="ChEBI" id="CHEBI:29950"/>
        <dbReference type="ChEBI" id="CHEBI:61963"/>
        <dbReference type="ChEBI" id="CHEBI:90618"/>
        <dbReference type="ChEBI" id="CHEBI:232372"/>
        <dbReference type="ChEBI" id="CHEBI:456215"/>
    </reaction>
</comment>
<dbReference type="InterPro" id="IPR049962">
    <property type="entry name" value="THUMP_ThiI"/>
</dbReference>
<dbReference type="GO" id="GO:0009229">
    <property type="term" value="P:thiamine diphosphate biosynthetic process"/>
    <property type="evidence" value="ECO:0007669"/>
    <property type="project" value="UniProtKB-UniRule"/>
</dbReference>
<comment type="pathway">
    <text evidence="11">Cofactor biosynthesis; thiamine diphosphate biosynthesis.</text>
</comment>
<evidence type="ECO:0000256" key="10">
    <source>
        <dbReference type="ARBA" id="ARBA00023284"/>
    </source>
</evidence>
<evidence type="ECO:0000256" key="3">
    <source>
        <dbReference type="ARBA" id="ARBA00022555"/>
    </source>
</evidence>
<dbReference type="UniPathway" id="UPA00060"/>
<dbReference type="RefSeq" id="WP_084918039.1">
    <property type="nucleotide sequence ID" value="NZ_JAHZNS010000043.1"/>
</dbReference>
<keyword evidence="9" id="KW-1015">Disulfide bond</keyword>
<dbReference type="PROSITE" id="PS51165">
    <property type="entry name" value="THUMP"/>
    <property type="match status" value="1"/>
</dbReference>
<protein>
    <recommendedName>
        <fullName evidence="11">tRNA sulfurtransferase</fullName>
        <ecNumber evidence="11">2.8.1.4</ecNumber>
    </recommendedName>
    <alternativeName>
        <fullName evidence="11">Sulfur carrier protein ThiS sulfurtransferase</fullName>
    </alternativeName>
    <alternativeName>
        <fullName evidence="11">Thiamine biosynthesis protein ThiI</fullName>
    </alternativeName>
    <alternativeName>
        <fullName evidence="11">tRNA 4-thiouridine synthase</fullName>
    </alternativeName>
</protein>
<comment type="function">
    <text evidence="11">Catalyzes the ATP-dependent transfer of a sulfur to tRNA to produce 4-thiouridine in position 8 of tRNAs, which functions as a near-UV photosensor. Also catalyzes the transfer of sulfur to the sulfur carrier protein ThiS, forming ThiS-thiocarboxylate. This is a step in the synthesis of thiazole, in the thiamine biosynthesis pathway. The sulfur is donated as persulfide by IscS.</text>
</comment>
<dbReference type="InterPro" id="IPR014729">
    <property type="entry name" value="Rossmann-like_a/b/a_fold"/>
</dbReference>
<dbReference type="GO" id="GO:0004810">
    <property type="term" value="F:CCA tRNA nucleotidyltransferase activity"/>
    <property type="evidence" value="ECO:0007669"/>
    <property type="project" value="InterPro"/>
</dbReference>
<keyword evidence="5 11" id="KW-0547">Nucleotide-binding</keyword>
<feature type="domain" description="THUMP" evidence="13">
    <location>
        <begin position="63"/>
        <end position="167"/>
    </location>
</feature>
<evidence type="ECO:0000256" key="4">
    <source>
        <dbReference type="ARBA" id="ARBA00022679"/>
    </source>
</evidence>
<gene>
    <name evidence="11" type="primary">thiI</name>
    <name evidence="14" type="ORF">BW686_14905</name>
</gene>
<dbReference type="EC" id="2.8.1.4" evidence="11"/>
<evidence type="ECO:0000256" key="11">
    <source>
        <dbReference type="HAMAP-Rule" id="MF_00021"/>
    </source>
</evidence>
<dbReference type="SUPFAM" id="SSF143437">
    <property type="entry name" value="THUMP domain-like"/>
    <property type="match status" value="1"/>
</dbReference>
<dbReference type="AlphaFoldDB" id="A0A244EQJ3"/>
<dbReference type="NCBIfam" id="TIGR00342">
    <property type="entry name" value="tRNA uracil 4-sulfurtransferase ThiI"/>
    <property type="match status" value="1"/>
</dbReference>
<evidence type="ECO:0000256" key="1">
    <source>
        <dbReference type="ARBA" id="ARBA00004496"/>
    </source>
</evidence>
<evidence type="ECO:0000313" key="14">
    <source>
        <dbReference type="EMBL" id="OUM06811.1"/>
    </source>
</evidence>
<reference evidence="14 15" key="1">
    <citation type="submission" date="2017-01" db="EMBL/GenBank/DDBJ databases">
        <authorList>
            <person name="Mah S.A."/>
            <person name="Swanson W.J."/>
            <person name="Moy G.W."/>
            <person name="Vacquier V.D."/>
        </authorList>
    </citation>
    <scope>NUCLEOTIDE SEQUENCE [LARGE SCALE GENOMIC DNA]</scope>
    <source>
        <strain evidence="14">PDD-32b-74</strain>
    </source>
</reference>
<keyword evidence="7 11" id="KW-0694">RNA-binding</keyword>
<dbReference type="Gene3D" id="3.40.250.10">
    <property type="entry name" value="Rhodanese-like domain"/>
    <property type="match status" value="1"/>
</dbReference>
<evidence type="ECO:0000256" key="8">
    <source>
        <dbReference type="ARBA" id="ARBA00022977"/>
    </source>
</evidence>
<dbReference type="GO" id="GO:0000049">
    <property type="term" value="F:tRNA binding"/>
    <property type="evidence" value="ECO:0007669"/>
    <property type="project" value="UniProtKB-UniRule"/>
</dbReference>
<dbReference type="SMART" id="SM00981">
    <property type="entry name" value="THUMP"/>
    <property type="match status" value="1"/>
</dbReference>
<comment type="caution">
    <text evidence="14">The sequence shown here is derived from an EMBL/GenBank/DDBJ whole genome shotgun (WGS) entry which is preliminary data.</text>
</comment>
<proteinExistence type="inferred from homology"/>
<evidence type="ECO:0000256" key="7">
    <source>
        <dbReference type="ARBA" id="ARBA00022884"/>
    </source>
</evidence>
<evidence type="ECO:0000256" key="5">
    <source>
        <dbReference type="ARBA" id="ARBA00022741"/>
    </source>
</evidence>
<dbReference type="InterPro" id="IPR026340">
    <property type="entry name" value="THII_Thiazole_biosynth_dom"/>
</dbReference>
<dbReference type="SUPFAM" id="SSF52402">
    <property type="entry name" value="Adenine nucleotide alpha hydrolases-like"/>
    <property type="match status" value="1"/>
</dbReference>
<dbReference type="InterPro" id="IPR054173">
    <property type="entry name" value="ThiI_fer"/>
</dbReference>
<dbReference type="Proteomes" id="UP000195128">
    <property type="component" value="Unassembled WGS sequence"/>
</dbReference>
<keyword evidence="3 11" id="KW-0820">tRNA-binding</keyword>
<dbReference type="CDD" id="cd11716">
    <property type="entry name" value="THUMP_ThiI"/>
    <property type="match status" value="1"/>
</dbReference>
<dbReference type="HAMAP" id="MF_00021">
    <property type="entry name" value="ThiI"/>
    <property type="match status" value="1"/>
</dbReference>
<feature type="binding site" evidence="11">
    <location>
        <position position="298"/>
    </location>
    <ligand>
        <name>ATP</name>
        <dbReference type="ChEBI" id="CHEBI:30616"/>
    </ligand>
</feature>
<keyword evidence="6 11" id="KW-0067">ATP-binding</keyword>
<dbReference type="InterPro" id="IPR050102">
    <property type="entry name" value="tRNA_sulfurtransferase_ThiI"/>
</dbReference>
<sequence length="484" mass="54382">MKLIVKVFPEITIKSPPVRKKFIRQLGKNIRTVLRELDADIVVGGVWDNLEVETRQTDPKVLQGIRDRLSCMPGIANFLQVAEYPLGDLDDIVAKCKLHYADLLPGKMFSVRCKRAGRHDFSSMDVEKYVGSKLRMQCGAAGIELKKPDLVVRMEIRDQRLFVVHDQHQGMGGYPLGALEQTLVLMSGGFDSTVAAYQIMRRGLMAHFCFFNLGGRAHELGVMEVAHFIWKKYGSSQRVLFVSVPFEEVLGEILQKVDNSHMGVVLKRMMLRAASAVADRLEIDVLVTGEAISQVSSQTLPNLSLIDSATDKLVLRPLVASHKQDIVDLATEIGTADFARHMPEYCGVISVNPKTNAKRNRVEYEEKQFDMAILEQALERAKLVSIDRVIDDLSRNVDIEEVSQALAGQVIIDIRHPDAQEDQPLQVPGVEIQTLPFYALNSRFKALDDTRQYLLYCDKGVMSRLHAHHLLSEGHANVRVYRPS</sequence>
<comment type="subcellular location">
    <subcellularLocation>
        <location evidence="1 11">Cytoplasm</location>
    </subcellularLocation>
</comment>
<dbReference type="NCBIfam" id="TIGR04271">
    <property type="entry name" value="ThiI_C_thiazole"/>
    <property type="match status" value="1"/>
</dbReference>
<dbReference type="GO" id="GO:0005524">
    <property type="term" value="F:ATP binding"/>
    <property type="evidence" value="ECO:0007669"/>
    <property type="project" value="UniProtKB-UniRule"/>
</dbReference>
<evidence type="ECO:0000313" key="15">
    <source>
        <dbReference type="Proteomes" id="UP000195128"/>
    </source>
</evidence>
<dbReference type="SUPFAM" id="SSF52821">
    <property type="entry name" value="Rhodanese/Cell cycle control phosphatase"/>
    <property type="match status" value="1"/>
</dbReference>
<keyword evidence="8 11" id="KW-0784">Thiamine biosynthesis</keyword>
<dbReference type="OrthoDB" id="9773948at2"/>
<dbReference type="EMBL" id="MTSA01000010">
    <property type="protein sequence ID" value="OUM06811.1"/>
    <property type="molecule type" value="Genomic_DNA"/>
</dbReference>
<dbReference type="Pfam" id="PF22025">
    <property type="entry name" value="ThiI_fer"/>
    <property type="match status" value="1"/>
</dbReference>
<comment type="catalytic activity">
    <reaction evidence="11">
        <text>[ThiI sulfur-carrier protein]-S-sulfanyl-L-cysteine + a uridine in tRNA + 2 reduced [2Fe-2S]-[ferredoxin] + ATP + H(+) = [ThiI sulfur-carrier protein]-L-cysteine + a 4-thiouridine in tRNA + 2 oxidized [2Fe-2S]-[ferredoxin] + AMP + diphosphate</text>
        <dbReference type="Rhea" id="RHEA:24176"/>
        <dbReference type="Rhea" id="RHEA-COMP:10000"/>
        <dbReference type="Rhea" id="RHEA-COMP:10001"/>
        <dbReference type="Rhea" id="RHEA-COMP:13337"/>
        <dbReference type="Rhea" id="RHEA-COMP:13338"/>
        <dbReference type="Rhea" id="RHEA-COMP:13339"/>
        <dbReference type="Rhea" id="RHEA-COMP:13340"/>
        <dbReference type="ChEBI" id="CHEBI:15378"/>
        <dbReference type="ChEBI" id="CHEBI:29950"/>
        <dbReference type="ChEBI" id="CHEBI:30616"/>
        <dbReference type="ChEBI" id="CHEBI:33019"/>
        <dbReference type="ChEBI" id="CHEBI:33737"/>
        <dbReference type="ChEBI" id="CHEBI:33738"/>
        <dbReference type="ChEBI" id="CHEBI:61963"/>
        <dbReference type="ChEBI" id="CHEBI:65315"/>
        <dbReference type="ChEBI" id="CHEBI:136798"/>
        <dbReference type="ChEBI" id="CHEBI:456215"/>
        <dbReference type="EC" id="2.8.1.4"/>
    </reaction>
</comment>
<dbReference type="InterPro" id="IPR003720">
    <property type="entry name" value="tRNA_STrfase"/>
</dbReference>
<accession>A0A244EQJ3</accession>
<dbReference type="Gene3D" id="3.30.2130.30">
    <property type="match status" value="1"/>
</dbReference>
<name>A0A244EQJ3_PSESX</name>
<feature type="binding site" evidence="11">
    <location>
        <begin position="185"/>
        <end position="186"/>
    </location>
    <ligand>
        <name>ATP</name>
        <dbReference type="ChEBI" id="CHEBI:30616"/>
    </ligand>
</feature>
<dbReference type="PANTHER" id="PTHR43209:SF1">
    <property type="entry name" value="TRNA SULFURTRANSFERASE"/>
    <property type="match status" value="1"/>
</dbReference>
<evidence type="ECO:0000256" key="9">
    <source>
        <dbReference type="ARBA" id="ARBA00023157"/>
    </source>
</evidence>
<evidence type="ECO:0000259" key="12">
    <source>
        <dbReference type="PROSITE" id="PS50206"/>
    </source>
</evidence>
<evidence type="ECO:0000259" key="13">
    <source>
        <dbReference type="PROSITE" id="PS51165"/>
    </source>
</evidence>
<dbReference type="InterPro" id="IPR049961">
    <property type="entry name" value="ThiI_N"/>
</dbReference>
<keyword evidence="4 11" id="KW-0808">Transferase</keyword>
<dbReference type="GO" id="GO:0009228">
    <property type="term" value="P:thiamine biosynthetic process"/>
    <property type="evidence" value="ECO:0007669"/>
    <property type="project" value="UniProtKB-KW"/>
</dbReference>
<dbReference type="Pfam" id="PF02568">
    <property type="entry name" value="ThiI"/>
    <property type="match status" value="1"/>
</dbReference>
<evidence type="ECO:0000256" key="6">
    <source>
        <dbReference type="ARBA" id="ARBA00022840"/>
    </source>
</evidence>
<feature type="domain" description="Rhodanese" evidence="12">
    <location>
        <begin position="405"/>
        <end position="481"/>
    </location>
</feature>
<dbReference type="GO" id="GO:0052837">
    <property type="term" value="P:thiazole biosynthetic process"/>
    <property type="evidence" value="ECO:0007669"/>
    <property type="project" value="InterPro"/>
</dbReference>
<organism evidence="14 15">
    <name type="scientific">Pseudomonas syringae</name>
    <dbReference type="NCBI Taxonomy" id="317"/>
    <lineage>
        <taxon>Bacteria</taxon>
        <taxon>Pseudomonadati</taxon>
        <taxon>Pseudomonadota</taxon>
        <taxon>Gammaproteobacteria</taxon>
        <taxon>Pseudomonadales</taxon>
        <taxon>Pseudomonadaceae</taxon>
        <taxon>Pseudomonas</taxon>
    </lineage>
</organism>
<feature type="binding site" evidence="11">
    <location>
        <position position="289"/>
    </location>
    <ligand>
        <name>ATP</name>
        <dbReference type="ChEBI" id="CHEBI:30616"/>
    </ligand>
</feature>
<dbReference type="GO" id="GO:0002937">
    <property type="term" value="P:tRNA 4-thiouridine biosynthesis"/>
    <property type="evidence" value="ECO:0007669"/>
    <property type="project" value="TreeGrafter"/>
</dbReference>
<keyword evidence="2 11" id="KW-0963">Cytoplasm</keyword>
<dbReference type="InterPro" id="IPR036873">
    <property type="entry name" value="Rhodanese-like_dom_sf"/>
</dbReference>
<dbReference type="InterPro" id="IPR020536">
    <property type="entry name" value="ThiI_AANH"/>
</dbReference>
<dbReference type="PANTHER" id="PTHR43209">
    <property type="entry name" value="TRNA SULFURTRANSFERASE"/>
    <property type="match status" value="1"/>
</dbReference>
<dbReference type="Pfam" id="PF02926">
    <property type="entry name" value="THUMP"/>
    <property type="match status" value="1"/>
</dbReference>
<keyword evidence="10" id="KW-0676">Redox-active center</keyword>
<dbReference type="PROSITE" id="PS50206">
    <property type="entry name" value="RHODANESE_3"/>
    <property type="match status" value="1"/>
</dbReference>
<dbReference type="InterPro" id="IPR001763">
    <property type="entry name" value="Rhodanese-like_dom"/>
</dbReference>
<feature type="active site" description="Cysteine persulfide intermediate" evidence="11">
    <location>
        <position position="457"/>
    </location>
</feature>